<keyword evidence="3" id="KW-0805">Transcription regulation</keyword>
<feature type="region of interest" description="Disordered" evidence="7">
    <location>
        <begin position="434"/>
        <end position="464"/>
    </location>
</feature>
<keyword evidence="4" id="KW-0804">Transcription</keyword>
<name>A0A0K6FNN1_9AGAM</name>
<feature type="region of interest" description="Disordered" evidence="7">
    <location>
        <begin position="527"/>
        <end position="562"/>
    </location>
</feature>
<feature type="region of interest" description="Disordered" evidence="7">
    <location>
        <begin position="846"/>
        <end position="866"/>
    </location>
</feature>
<evidence type="ECO:0000256" key="1">
    <source>
        <dbReference type="ARBA" id="ARBA00004123"/>
    </source>
</evidence>
<reference evidence="8 9" key="1">
    <citation type="submission" date="2015-07" db="EMBL/GenBank/DDBJ databases">
        <authorList>
            <person name="Noorani M."/>
        </authorList>
    </citation>
    <scope>NUCLEOTIDE SEQUENCE [LARGE SCALE GENOMIC DNA]</scope>
    <source>
        <strain evidence="8">BBA 69670</strain>
    </source>
</reference>
<proteinExistence type="inferred from homology"/>
<organism evidence="8 9">
    <name type="scientific">Rhizoctonia solani</name>
    <dbReference type="NCBI Taxonomy" id="456999"/>
    <lineage>
        <taxon>Eukaryota</taxon>
        <taxon>Fungi</taxon>
        <taxon>Dikarya</taxon>
        <taxon>Basidiomycota</taxon>
        <taxon>Agaricomycotina</taxon>
        <taxon>Agaricomycetes</taxon>
        <taxon>Cantharellales</taxon>
        <taxon>Ceratobasidiaceae</taxon>
        <taxon>Rhizoctonia</taxon>
    </lineage>
</organism>
<comment type="similarity">
    <text evidence="2">Belongs to the ETT1 family.</text>
</comment>
<dbReference type="PANTHER" id="PTHR28290:SF1">
    <property type="entry name" value="ENHANCER OF TRANSLATION TERMINATION 1"/>
    <property type="match status" value="1"/>
</dbReference>
<gene>
    <name evidence="8" type="ORF">RSOLAG22IIIB_13546</name>
</gene>
<evidence type="ECO:0000256" key="6">
    <source>
        <dbReference type="SAM" id="Coils"/>
    </source>
</evidence>
<feature type="compositionally biased region" description="Basic and acidic residues" evidence="7">
    <location>
        <begin position="541"/>
        <end position="557"/>
    </location>
</feature>
<dbReference type="Proteomes" id="UP000044841">
    <property type="component" value="Unassembled WGS sequence"/>
</dbReference>
<dbReference type="AlphaFoldDB" id="A0A0K6FNN1"/>
<dbReference type="GO" id="GO:2000640">
    <property type="term" value="P:positive regulation of SREBP signaling pathway"/>
    <property type="evidence" value="ECO:0007669"/>
    <property type="project" value="TreeGrafter"/>
</dbReference>
<keyword evidence="8" id="KW-0396">Initiation factor</keyword>
<accession>A0A0K6FNN1</accession>
<evidence type="ECO:0000256" key="3">
    <source>
        <dbReference type="ARBA" id="ARBA00023015"/>
    </source>
</evidence>
<feature type="region of interest" description="Disordered" evidence="7">
    <location>
        <begin position="63"/>
        <end position="115"/>
    </location>
</feature>
<evidence type="ECO:0000256" key="4">
    <source>
        <dbReference type="ARBA" id="ARBA00023163"/>
    </source>
</evidence>
<feature type="compositionally biased region" description="Polar residues" evidence="7">
    <location>
        <begin position="213"/>
        <end position="233"/>
    </location>
</feature>
<feature type="region of interest" description="Disordered" evidence="7">
    <location>
        <begin position="127"/>
        <end position="384"/>
    </location>
</feature>
<feature type="compositionally biased region" description="Polar residues" evidence="7">
    <location>
        <begin position="291"/>
        <end position="303"/>
    </location>
</feature>
<feature type="compositionally biased region" description="Basic and acidic residues" evidence="7">
    <location>
        <begin position="856"/>
        <end position="866"/>
    </location>
</feature>
<comment type="subcellular location">
    <subcellularLocation>
        <location evidence="1">Nucleus</location>
    </subcellularLocation>
</comment>
<dbReference type="PANTHER" id="PTHR28290">
    <property type="entry name" value="ENHANCER OF TRANSLATION TERMINATION 1"/>
    <property type="match status" value="1"/>
</dbReference>
<keyword evidence="9" id="KW-1185">Reference proteome</keyword>
<dbReference type="EMBL" id="CYGV01000216">
    <property type="protein sequence ID" value="CUA67727.1"/>
    <property type="molecule type" value="Genomic_DNA"/>
</dbReference>
<evidence type="ECO:0000313" key="8">
    <source>
        <dbReference type="EMBL" id="CUA67727.1"/>
    </source>
</evidence>
<sequence length="941" mass="102545">MESLMEKRYLEDVAHDVMKELAIFVRGQQALKQPHTRSGAWIAAIMERHKEWLAMQDFPPVMVRTAPPGRQPKLSPKQSPTIGPTSPKTPRRVSSFNLPVTPQRSNTTKSMDKTPQCDGLFSMDEENVELDDSSARAEPPVSLPELPPIASSPGLSSRVWKGTKTERVDMRSIMADEAASSRPTRSPVVRITGFDSTNQPPSPSKPPQKDRTQAPSRQTSQLATPPASASSSWRDPPAATSGSPAQRPSETRPRPGEFPVLFEGSSRQRVSSITAAQQSAGPSPPSVPKPNAQQPSSVKSRTTPAPAPAPVLAPAFPGLGPVIVPKRSTGGAESSKRRNASDAWTAPPPMPSSPPGPSGSLSFSEIQQQQHAQKSGTGAGKSKKSLLEIQAEEAERAKLLQEEELARAREAEDLAAEIDFMNWWNAEEARVKKEMEGNKGAGGGKNRRKGRGGGGKRGKGGQGAVAKNTGAALCYDILYGYVLYMPPFLEFDLKFGKLGTNQFHQRSHLVTTFILMSNAQPVVTKKTKRPRGLLASRKAKDHQDESEPVAKKARGEDVTPQDPEEIKVQDWEDLNELFENALDAFYGPNWTSAIPLIRGVLHECARLVSVYNDPTTIYSPLKEEISTNPEQTPASAFFTIYASAWFLMSTCARIDSSLLTEDEPEDPLEYIISALAACEKGQQALDVRKQSKTWDLEFIWGRALVAAVQNFADSEDEPQTSENGATNTRAHFLGQDPPAALDRAFKHLTFAIKHRPQSTGSSNGIEGEQKVKDERFVRALLATVQDVLVASESLQPEDSSIRYLKESREFFRCIGNLSIPVELQIQVALGSGQVELAIGSAIAERLEEDSDGEEATPAKDDSETRETAIKSLTAAIAKFDIVRELCAGKSDGKGESVSEELKPMLLEALVTLATLLPEGPEQESMYTRYQTEGGVLDEETE</sequence>
<keyword evidence="8" id="KW-0648">Protein biosynthesis</keyword>
<keyword evidence="6" id="KW-0175">Coiled coil</keyword>
<dbReference type="InterPro" id="IPR024318">
    <property type="entry name" value="Nro1/ETT1"/>
</dbReference>
<feature type="compositionally biased region" description="Basic residues" evidence="7">
    <location>
        <begin position="445"/>
        <end position="459"/>
    </location>
</feature>
<protein>
    <submittedName>
        <fullName evidence="8">Translation initiation factor IF-2 [Synechococcus sp, WH 7803]</fullName>
    </submittedName>
</protein>
<feature type="compositionally biased region" description="Low complexity" evidence="7">
    <location>
        <begin position="312"/>
        <end position="321"/>
    </location>
</feature>
<dbReference type="GO" id="GO:0005634">
    <property type="term" value="C:nucleus"/>
    <property type="evidence" value="ECO:0007669"/>
    <property type="project" value="UniProtKB-SubCell"/>
</dbReference>
<feature type="compositionally biased region" description="Polar residues" evidence="7">
    <location>
        <begin position="265"/>
        <end position="281"/>
    </location>
</feature>
<feature type="coiled-coil region" evidence="6">
    <location>
        <begin position="384"/>
        <end position="411"/>
    </location>
</feature>
<keyword evidence="5" id="KW-0539">Nucleus</keyword>
<evidence type="ECO:0000313" key="9">
    <source>
        <dbReference type="Proteomes" id="UP000044841"/>
    </source>
</evidence>
<dbReference type="GO" id="GO:0003743">
    <property type="term" value="F:translation initiation factor activity"/>
    <property type="evidence" value="ECO:0007669"/>
    <property type="project" value="UniProtKB-KW"/>
</dbReference>
<feature type="compositionally biased region" description="Pro residues" evidence="7">
    <location>
        <begin position="346"/>
        <end position="357"/>
    </location>
</feature>
<evidence type="ECO:0000256" key="7">
    <source>
        <dbReference type="SAM" id="MobiDB-lite"/>
    </source>
</evidence>
<feature type="region of interest" description="Disordered" evidence="7">
    <location>
        <begin position="921"/>
        <end position="941"/>
    </location>
</feature>
<evidence type="ECO:0000256" key="2">
    <source>
        <dbReference type="ARBA" id="ARBA00007273"/>
    </source>
</evidence>
<feature type="compositionally biased region" description="Polar residues" evidence="7">
    <location>
        <begin position="76"/>
        <end position="109"/>
    </location>
</feature>
<evidence type="ECO:0000256" key="5">
    <source>
        <dbReference type="ARBA" id="ARBA00023242"/>
    </source>
</evidence>